<protein>
    <submittedName>
        <fullName evidence="2">Uncharacterized protein</fullName>
    </submittedName>
</protein>
<accession>G0P8C7</accession>
<evidence type="ECO:0000313" key="2">
    <source>
        <dbReference type="EMBL" id="EGT47697.1"/>
    </source>
</evidence>
<keyword evidence="1" id="KW-0472">Membrane</keyword>
<dbReference type="Proteomes" id="UP000008068">
    <property type="component" value="Unassembled WGS sequence"/>
</dbReference>
<feature type="transmembrane region" description="Helical" evidence="1">
    <location>
        <begin position="57"/>
        <end position="75"/>
    </location>
</feature>
<keyword evidence="1" id="KW-0812">Transmembrane</keyword>
<keyword evidence="3" id="KW-1185">Reference proteome</keyword>
<keyword evidence="1" id="KW-1133">Transmembrane helix</keyword>
<dbReference type="OrthoDB" id="5793481at2759"/>
<dbReference type="InParanoid" id="G0P8C7"/>
<proteinExistence type="predicted"/>
<feature type="transmembrane region" description="Helical" evidence="1">
    <location>
        <begin position="95"/>
        <end position="116"/>
    </location>
</feature>
<evidence type="ECO:0000256" key="1">
    <source>
        <dbReference type="SAM" id="Phobius"/>
    </source>
</evidence>
<dbReference type="EMBL" id="GL380131">
    <property type="protein sequence ID" value="EGT47697.1"/>
    <property type="molecule type" value="Genomic_DNA"/>
</dbReference>
<dbReference type="eggNOG" id="ENOG502TG7U">
    <property type="taxonomic scope" value="Eukaryota"/>
</dbReference>
<evidence type="ECO:0000313" key="3">
    <source>
        <dbReference type="Proteomes" id="UP000008068"/>
    </source>
</evidence>
<dbReference type="HOGENOM" id="CLU_1230875_0_0_1"/>
<organism evidence="3">
    <name type="scientific">Caenorhabditis brenneri</name>
    <name type="common">Nematode worm</name>
    <dbReference type="NCBI Taxonomy" id="135651"/>
    <lineage>
        <taxon>Eukaryota</taxon>
        <taxon>Metazoa</taxon>
        <taxon>Ecdysozoa</taxon>
        <taxon>Nematoda</taxon>
        <taxon>Chromadorea</taxon>
        <taxon>Rhabditida</taxon>
        <taxon>Rhabditina</taxon>
        <taxon>Rhabditomorpha</taxon>
        <taxon>Rhabditoidea</taxon>
        <taxon>Rhabditidae</taxon>
        <taxon>Peloderinae</taxon>
        <taxon>Caenorhabditis</taxon>
    </lineage>
</organism>
<dbReference type="AlphaFoldDB" id="G0P8C7"/>
<gene>
    <name evidence="2" type="ORF">CAEBREN_14152</name>
</gene>
<name>G0P8C7_CAEBE</name>
<reference evidence="3" key="1">
    <citation type="submission" date="2011-07" db="EMBL/GenBank/DDBJ databases">
        <authorList>
            <consortium name="Caenorhabditis brenneri Sequencing and Analysis Consortium"/>
            <person name="Wilson R.K."/>
        </authorList>
    </citation>
    <scope>NUCLEOTIDE SEQUENCE [LARGE SCALE GENOMIC DNA]</scope>
    <source>
        <strain evidence="3">PB2801</strain>
    </source>
</reference>
<sequence length="225" mass="25703">MTRVDKKGEHQMRKVFHFGCLRPLIDEKPYCSECGVVYDEFVPATTIQFFMEKWKWYILYIAMLSIFSTLFIVALNNSLLFTKSSPSENHINKEIMLTLVSVFFLIVICATMFTVIKYTLFTALPKYRIVKGKVMLKPFKTGGNTKPSREESMLVSEKDFEEIPLCDLRRESAGEQQEPQSVEAARGNEIDDITLGQHMFGVYATHHSSSTPIDKPSLGFVFNSA</sequence>
<dbReference type="FunCoup" id="G0P8C7">
    <property type="interactions" value="1888"/>
</dbReference>